<dbReference type="InterPro" id="IPR027417">
    <property type="entry name" value="P-loop_NTPase"/>
</dbReference>
<evidence type="ECO:0008006" key="2">
    <source>
        <dbReference type="Google" id="ProtNLM"/>
    </source>
</evidence>
<sequence length="136" mass="16525">MEFPPPHYVLFEPLNDRETKNAWEQYKQQYSDKCEFDEINAASVFSVETFAPWFDIWISSVSKKQSTRLRILLIWHSEFLTFACQQMLRRQLEQRSFKNRVWFHVEDPTTLQQAILSRCITKRMPIFIHEPCYKEE</sequence>
<dbReference type="Gene3D" id="3.40.50.300">
    <property type="entry name" value="P-loop containing nucleotide triphosphate hydrolases"/>
    <property type="match status" value="1"/>
</dbReference>
<protein>
    <recommendedName>
        <fullName evidence="2">CRAL-TRIO domain-containing protein</fullName>
    </recommendedName>
</protein>
<proteinExistence type="predicted"/>
<name>A0A6C0JKP5_9ZZZZ</name>
<dbReference type="SUPFAM" id="SSF52540">
    <property type="entry name" value="P-loop containing nucleoside triphosphate hydrolases"/>
    <property type="match status" value="1"/>
</dbReference>
<reference evidence="1" key="1">
    <citation type="journal article" date="2020" name="Nature">
        <title>Giant virus diversity and host interactions through global metagenomics.</title>
        <authorList>
            <person name="Schulz F."/>
            <person name="Roux S."/>
            <person name="Paez-Espino D."/>
            <person name="Jungbluth S."/>
            <person name="Walsh D.A."/>
            <person name="Denef V.J."/>
            <person name="McMahon K.D."/>
            <person name="Konstantinidis K.T."/>
            <person name="Eloe-Fadrosh E.A."/>
            <person name="Kyrpides N.C."/>
            <person name="Woyke T."/>
        </authorList>
    </citation>
    <scope>NUCLEOTIDE SEQUENCE</scope>
    <source>
        <strain evidence="1">GVMAG-M-3300027734-16</strain>
    </source>
</reference>
<dbReference type="EMBL" id="MN740411">
    <property type="protein sequence ID" value="QHU05336.1"/>
    <property type="molecule type" value="Genomic_DNA"/>
</dbReference>
<evidence type="ECO:0000313" key="1">
    <source>
        <dbReference type="EMBL" id="QHU05336.1"/>
    </source>
</evidence>
<accession>A0A6C0JKP5</accession>
<organism evidence="1">
    <name type="scientific">viral metagenome</name>
    <dbReference type="NCBI Taxonomy" id="1070528"/>
    <lineage>
        <taxon>unclassified sequences</taxon>
        <taxon>metagenomes</taxon>
        <taxon>organismal metagenomes</taxon>
    </lineage>
</organism>
<dbReference type="AlphaFoldDB" id="A0A6C0JKP5"/>